<evidence type="ECO:0000256" key="8">
    <source>
        <dbReference type="ARBA" id="ARBA00023098"/>
    </source>
</evidence>
<name>A0AAW0XSF7_CHEQU</name>
<dbReference type="EMBL" id="JARKIK010000028">
    <property type="protein sequence ID" value="KAK8742570.1"/>
    <property type="molecule type" value="Genomic_DNA"/>
</dbReference>
<evidence type="ECO:0000256" key="11">
    <source>
        <dbReference type="ARBA" id="ARBA00039026"/>
    </source>
</evidence>
<dbReference type="GO" id="GO:0050479">
    <property type="term" value="F:glyceryl-ether monooxygenase activity"/>
    <property type="evidence" value="ECO:0007669"/>
    <property type="project" value="UniProtKB-EC"/>
</dbReference>
<evidence type="ECO:0000256" key="12">
    <source>
        <dbReference type="ARBA" id="ARBA00040992"/>
    </source>
</evidence>
<feature type="transmembrane region" description="Helical" evidence="14">
    <location>
        <begin position="130"/>
        <end position="148"/>
    </location>
</feature>
<dbReference type="GO" id="GO:0008610">
    <property type="term" value="P:lipid biosynthetic process"/>
    <property type="evidence" value="ECO:0007669"/>
    <property type="project" value="InterPro"/>
</dbReference>
<feature type="transmembrane region" description="Helical" evidence="14">
    <location>
        <begin position="212"/>
        <end position="233"/>
    </location>
</feature>
<evidence type="ECO:0000256" key="5">
    <source>
        <dbReference type="ARBA" id="ARBA00022989"/>
    </source>
</evidence>
<comment type="cofactor">
    <cofactor evidence="1">
        <name>Fe cation</name>
        <dbReference type="ChEBI" id="CHEBI:24875"/>
    </cofactor>
</comment>
<dbReference type="EC" id="1.14.16.5" evidence="11"/>
<dbReference type="GO" id="GO:0005506">
    <property type="term" value="F:iron ion binding"/>
    <property type="evidence" value="ECO:0007669"/>
    <property type="project" value="InterPro"/>
</dbReference>
<keyword evidence="8" id="KW-0443">Lipid metabolism</keyword>
<feature type="transmembrane region" description="Helical" evidence="14">
    <location>
        <begin position="155"/>
        <end position="176"/>
    </location>
</feature>
<organism evidence="17 18">
    <name type="scientific">Cherax quadricarinatus</name>
    <name type="common">Australian red claw crayfish</name>
    <dbReference type="NCBI Taxonomy" id="27406"/>
    <lineage>
        <taxon>Eukaryota</taxon>
        <taxon>Metazoa</taxon>
        <taxon>Ecdysozoa</taxon>
        <taxon>Arthropoda</taxon>
        <taxon>Crustacea</taxon>
        <taxon>Multicrustacea</taxon>
        <taxon>Malacostraca</taxon>
        <taxon>Eumalacostraca</taxon>
        <taxon>Eucarida</taxon>
        <taxon>Decapoda</taxon>
        <taxon>Pleocyemata</taxon>
        <taxon>Astacidea</taxon>
        <taxon>Parastacoidea</taxon>
        <taxon>Parastacidae</taxon>
        <taxon>Cherax</taxon>
    </lineage>
</organism>
<keyword evidence="4" id="KW-0256">Endoplasmic reticulum</keyword>
<dbReference type="Pfam" id="PF24858">
    <property type="entry name" value="AGMP_C"/>
    <property type="match status" value="1"/>
</dbReference>
<evidence type="ECO:0000313" key="17">
    <source>
        <dbReference type="EMBL" id="KAK8742570.1"/>
    </source>
</evidence>
<protein>
    <recommendedName>
        <fullName evidence="12">Alkylglycerol monooxygenase</fullName>
        <ecNumber evidence="11">1.14.16.5</ecNumber>
    </recommendedName>
</protein>
<keyword evidence="7" id="KW-0408">Iron</keyword>
<feature type="domain" description="Alkylglycerol monooxygenase C-terminal" evidence="16">
    <location>
        <begin position="129"/>
        <end position="204"/>
    </location>
</feature>
<dbReference type="InterPro" id="IPR051689">
    <property type="entry name" value="Sterol_desaturase/TMEM195"/>
</dbReference>
<evidence type="ECO:0000256" key="13">
    <source>
        <dbReference type="ARBA" id="ARBA00047556"/>
    </source>
</evidence>
<comment type="similarity">
    <text evidence="10">Belongs to the sterol desaturase family. TMEM195 subfamily.</text>
</comment>
<evidence type="ECO:0000256" key="1">
    <source>
        <dbReference type="ARBA" id="ARBA00001962"/>
    </source>
</evidence>
<keyword evidence="18" id="KW-1185">Reference proteome</keyword>
<dbReference type="Proteomes" id="UP001445076">
    <property type="component" value="Unassembled WGS sequence"/>
</dbReference>
<keyword evidence="6" id="KW-0560">Oxidoreductase</keyword>
<proteinExistence type="inferred from homology"/>
<sequence length="241" mass="27255">PLEWIINTPSHHRVHHGANKWCLDKNYAGVFIIWDRMFGTFEPERKGEKIAYGLVDQPQSNNVIWLQFFYLVEVFRKAASKSTIGDVLRALFYGPGWCPGSPRLGDPDSFPDATASRIKYNPKLPLWEQVYVTLHFLIVLIVQQVLTLQLMSFSWLTVLVYIVFILASVGIIGAMYDGWWWAPLAEAARCAAYVVYARATPVTALPLLDTVLLTYFAVSTLVWASESLTLLGLTEKTAKLQ</sequence>
<evidence type="ECO:0000256" key="7">
    <source>
        <dbReference type="ARBA" id="ARBA00023004"/>
    </source>
</evidence>
<dbReference type="InterPro" id="IPR006694">
    <property type="entry name" value="Fatty_acid_hydroxylase"/>
</dbReference>
<dbReference type="AlphaFoldDB" id="A0AAW0XSF7"/>
<dbReference type="Pfam" id="PF04116">
    <property type="entry name" value="FA_hydroxylase"/>
    <property type="match status" value="1"/>
</dbReference>
<evidence type="ECO:0000256" key="3">
    <source>
        <dbReference type="ARBA" id="ARBA00022692"/>
    </source>
</evidence>
<evidence type="ECO:0000256" key="4">
    <source>
        <dbReference type="ARBA" id="ARBA00022824"/>
    </source>
</evidence>
<evidence type="ECO:0000256" key="2">
    <source>
        <dbReference type="ARBA" id="ARBA00004477"/>
    </source>
</evidence>
<keyword evidence="5 14" id="KW-1133">Transmembrane helix</keyword>
<feature type="domain" description="Fatty acid hydroxylase" evidence="15">
    <location>
        <begin position="3"/>
        <end position="40"/>
    </location>
</feature>
<evidence type="ECO:0000259" key="15">
    <source>
        <dbReference type="Pfam" id="PF04116"/>
    </source>
</evidence>
<comment type="subcellular location">
    <subcellularLocation>
        <location evidence="2">Endoplasmic reticulum membrane</location>
        <topology evidence="2">Multi-pass membrane protein</topology>
    </subcellularLocation>
</comment>
<keyword evidence="3 14" id="KW-0812">Transmembrane</keyword>
<evidence type="ECO:0000256" key="10">
    <source>
        <dbReference type="ARBA" id="ARBA00038190"/>
    </source>
</evidence>
<gene>
    <name evidence="17" type="ORF">OTU49_001960</name>
</gene>
<dbReference type="GO" id="GO:0006643">
    <property type="term" value="P:membrane lipid metabolic process"/>
    <property type="evidence" value="ECO:0007669"/>
    <property type="project" value="TreeGrafter"/>
</dbReference>
<dbReference type="PANTHER" id="PTHR21624:SF1">
    <property type="entry name" value="ALKYLGLYCEROL MONOOXYGENASE"/>
    <property type="match status" value="1"/>
</dbReference>
<dbReference type="PANTHER" id="PTHR21624">
    <property type="entry name" value="STEROL DESATURASE-RELATED PROTEIN"/>
    <property type="match status" value="1"/>
</dbReference>
<keyword evidence="9 14" id="KW-0472">Membrane</keyword>
<evidence type="ECO:0000259" key="16">
    <source>
        <dbReference type="Pfam" id="PF24858"/>
    </source>
</evidence>
<dbReference type="InterPro" id="IPR056853">
    <property type="entry name" value="AGMP_C"/>
</dbReference>
<accession>A0AAW0XSF7</accession>
<evidence type="ECO:0000313" key="18">
    <source>
        <dbReference type="Proteomes" id="UP001445076"/>
    </source>
</evidence>
<reference evidence="17 18" key="1">
    <citation type="journal article" date="2024" name="BMC Genomics">
        <title>Genome assembly of redclaw crayfish (Cherax quadricarinatus) provides insights into its immune adaptation and hypoxia tolerance.</title>
        <authorList>
            <person name="Liu Z."/>
            <person name="Zheng J."/>
            <person name="Li H."/>
            <person name="Fang K."/>
            <person name="Wang S."/>
            <person name="He J."/>
            <person name="Zhou D."/>
            <person name="Weng S."/>
            <person name="Chi M."/>
            <person name="Gu Z."/>
            <person name="He J."/>
            <person name="Li F."/>
            <person name="Wang M."/>
        </authorList>
    </citation>
    <scope>NUCLEOTIDE SEQUENCE [LARGE SCALE GENOMIC DNA]</scope>
    <source>
        <strain evidence="17">ZL_2023a</strain>
    </source>
</reference>
<comment type="catalytic activity">
    <reaction evidence="13">
        <text>1-O-(1,2-saturated-alkyl)-sn-glycerol + (6R)-L-erythro-5,6,7,8-tetrahydrobiopterin + O2 = a 1-(1-hydroxyalkyl)-sn-glycerol + (6R)-L-erythro-6,7-dihydrobiopterin + H2O</text>
        <dbReference type="Rhea" id="RHEA:36255"/>
        <dbReference type="ChEBI" id="CHEBI:15377"/>
        <dbReference type="ChEBI" id="CHEBI:15379"/>
        <dbReference type="ChEBI" id="CHEBI:43120"/>
        <dbReference type="ChEBI" id="CHEBI:59560"/>
        <dbReference type="ChEBI" id="CHEBI:73418"/>
        <dbReference type="ChEBI" id="CHEBI:83957"/>
        <dbReference type="EC" id="1.14.16.5"/>
    </reaction>
</comment>
<evidence type="ECO:0000256" key="14">
    <source>
        <dbReference type="SAM" id="Phobius"/>
    </source>
</evidence>
<dbReference type="GO" id="GO:0005789">
    <property type="term" value="C:endoplasmic reticulum membrane"/>
    <property type="evidence" value="ECO:0007669"/>
    <property type="project" value="UniProtKB-SubCell"/>
</dbReference>
<feature type="non-terminal residue" evidence="17">
    <location>
        <position position="1"/>
    </location>
</feature>
<comment type="caution">
    <text evidence="17">The sequence shown here is derived from an EMBL/GenBank/DDBJ whole genome shotgun (WGS) entry which is preliminary data.</text>
</comment>
<evidence type="ECO:0000256" key="6">
    <source>
        <dbReference type="ARBA" id="ARBA00023002"/>
    </source>
</evidence>
<evidence type="ECO:0000256" key="9">
    <source>
        <dbReference type="ARBA" id="ARBA00023136"/>
    </source>
</evidence>